<keyword evidence="5" id="KW-0808">Transferase</keyword>
<dbReference type="Proteomes" id="UP000535890">
    <property type="component" value="Unassembled WGS sequence"/>
</dbReference>
<dbReference type="Pfam" id="PF10609">
    <property type="entry name" value="ParA"/>
    <property type="match status" value="1"/>
</dbReference>
<evidence type="ECO:0000256" key="4">
    <source>
        <dbReference type="SAM" id="Phobius"/>
    </source>
</evidence>
<feature type="region of interest" description="Disordered" evidence="3">
    <location>
        <begin position="385"/>
        <end position="496"/>
    </location>
</feature>
<keyword evidence="2" id="KW-0067">ATP-binding</keyword>
<feature type="compositionally biased region" description="Basic and acidic residues" evidence="3">
    <location>
        <begin position="551"/>
        <end position="563"/>
    </location>
</feature>
<dbReference type="InterPro" id="IPR033756">
    <property type="entry name" value="YlxH/NBP35"/>
</dbReference>
<evidence type="ECO:0000313" key="6">
    <source>
        <dbReference type="Proteomes" id="UP000535890"/>
    </source>
</evidence>
<dbReference type="PANTHER" id="PTHR32309">
    <property type="entry name" value="TYROSINE-PROTEIN KINASE"/>
    <property type="match status" value="1"/>
</dbReference>
<evidence type="ECO:0000256" key="3">
    <source>
        <dbReference type="SAM" id="MobiDB-lite"/>
    </source>
</evidence>
<keyword evidence="4" id="KW-0472">Membrane</keyword>
<organism evidence="5 6">
    <name type="scientific">Actinomycetospora corticicola</name>
    <dbReference type="NCBI Taxonomy" id="663602"/>
    <lineage>
        <taxon>Bacteria</taxon>
        <taxon>Bacillati</taxon>
        <taxon>Actinomycetota</taxon>
        <taxon>Actinomycetes</taxon>
        <taxon>Pseudonocardiales</taxon>
        <taxon>Pseudonocardiaceae</taxon>
        <taxon>Actinomycetospora</taxon>
    </lineage>
</organism>
<dbReference type="InterPro" id="IPR050445">
    <property type="entry name" value="Bact_polysacc_biosynth/exp"/>
</dbReference>
<feature type="compositionally biased region" description="Pro residues" evidence="3">
    <location>
        <begin position="436"/>
        <end position="450"/>
    </location>
</feature>
<dbReference type="CDD" id="cd05387">
    <property type="entry name" value="BY-kinase"/>
    <property type="match status" value="1"/>
</dbReference>
<dbReference type="GO" id="GO:0005524">
    <property type="term" value="F:ATP binding"/>
    <property type="evidence" value="ECO:0007669"/>
    <property type="project" value="UniProtKB-KW"/>
</dbReference>
<reference evidence="5 6" key="1">
    <citation type="submission" date="2020-07" db="EMBL/GenBank/DDBJ databases">
        <title>Sequencing the genomes of 1000 actinobacteria strains.</title>
        <authorList>
            <person name="Klenk H.-P."/>
        </authorList>
    </citation>
    <scope>NUCLEOTIDE SEQUENCE [LARGE SCALE GENOMIC DNA]</scope>
    <source>
        <strain evidence="5 6">DSM 45772</strain>
    </source>
</reference>
<comment type="caution">
    <text evidence="5">The sequence shown here is derived from an EMBL/GenBank/DDBJ whole genome shotgun (WGS) entry which is preliminary data.</text>
</comment>
<proteinExistence type="predicted"/>
<keyword evidence="4" id="KW-0812">Transmembrane</keyword>
<dbReference type="PANTHER" id="PTHR32309:SF13">
    <property type="entry name" value="FERRIC ENTEROBACTIN TRANSPORT PROTEIN FEPE"/>
    <property type="match status" value="1"/>
</dbReference>
<keyword evidence="6" id="KW-1185">Reference proteome</keyword>
<evidence type="ECO:0000313" key="5">
    <source>
        <dbReference type="EMBL" id="NYD34527.1"/>
    </source>
</evidence>
<feature type="region of interest" description="Disordered" evidence="3">
    <location>
        <begin position="511"/>
        <end position="578"/>
    </location>
</feature>
<dbReference type="InterPro" id="IPR005702">
    <property type="entry name" value="Wzc-like_C"/>
</dbReference>
<keyword evidence="1" id="KW-0547">Nucleotide-binding</keyword>
<dbReference type="GO" id="GO:0004714">
    <property type="term" value="F:transmembrane receptor protein tyrosine kinase activity"/>
    <property type="evidence" value="ECO:0007669"/>
    <property type="project" value="UniProtKB-EC"/>
</dbReference>
<keyword evidence="5" id="KW-0675">Receptor</keyword>
<dbReference type="EMBL" id="JACCBN010000001">
    <property type="protein sequence ID" value="NYD34527.1"/>
    <property type="molecule type" value="Genomic_DNA"/>
</dbReference>
<accession>A0A7Y9DS55</accession>
<dbReference type="AlphaFoldDB" id="A0A7Y9DS55"/>
<protein>
    <submittedName>
        <fullName evidence="5">Receptor protein-tyrosine kinase</fullName>
        <ecNumber evidence="5">2.7.10.1</ecNumber>
    </submittedName>
</protein>
<keyword evidence="5" id="KW-0418">Kinase</keyword>
<evidence type="ECO:0000256" key="2">
    <source>
        <dbReference type="ARBA" id="ARBA00022840"/>
    </source>
</evidence>
<name>A0A7Y9DS55_9PSEU</name>
<sequence length="578" mass="57885">MIVVGAIAILMPPSYEAKVDLFFTTSDPTANASERVAGYAPLVTNDVVTTSVVGQLGLDESPDQFAKRITVTTQPNSAVLTVGVQLSDPTQTAAAANAVATSFIQLFGRLNPPPAPNTAPAVTATVVQPAGVPVEATWPSVLTLVIGAVVAVALGVAAAALRGRADPKVRTSEDVVALTGRPVLGEIPSSASGTEFRRVRTMLRAAAGDRPPRLVAVCGASTGSGSGLVGVNIAVALAHAGSRVLLVEADLQHPSISHHLGLDTRTGLTTVLSGAKPLREAARPCTVAGLSVLSAGIVDADSGDLLGSPRVADLLGAARTEYDVVVLDTAPLLGDPSAADLASRTDGTVLVAGRGSTRKDDLQAAVRLLDQVGARLLGTVVRAPGRAAADDEGPQVTARTPQVGRPTPPPLRMGAPTNGPVRTGPPSGGLVRTGPPSHPPTRPPAKPPSPGKAAAGPPADPTPTQAVVPVQTATREEAGVPSDTTAEVSPRSRGWIPLTSVAVAVAAAGVGRAAAGTSATGVDERPGPEPTSGTDDGNHDDDGSDTDGSDNDGKQEDAPETPRGDAAAAATTEKGSTA</sequence>
<keyword evidence="5" id="KW-0829">Tyrosine-protein kinase</keyword>
<dbReference type="GO" id="GO:0005886">
    <property type="term" value="C:plasma membrane"/>
    <property type="evidence" value="ECO:0007669"/>
    <property type="project" value="TreeGrafter"/>
</dbReference>
<dbReference type="Gene3D" id="3.40.50.300">
    <property type="entry name" value="P-loop containing nucleotide triphosphate hydrolases"/>
    <property type="match status" value="1"/>
</dbReference>
<gene>
    <name evidence="5" type="ORF">BJ983_000629</name>
</gene>
<evidence type="ECO:0000256" key="1">
    <source>
        <dbReference type="ARBA" id="ARBA00022741"/>
    </source>
</evidence>
<keyword evidence="4" id="KW-1133">Transmembrane helix</keyword>
<dbReference type="RefSeq" id="WP_179792467.1">
    <property type="nucleotide sequence ID" value="NZ_BAABHP010000018.1"/>
</dbReference>
<dbReference type="InterPro" id="IPR027417">
    <property type="entry name" value="P-loop_NTPase"/>
</dbReference>
<feature type="compositionally biased region" description="Low complexity" evidence="3">
    <location>
        <begin position="511"/>
        <end position="521"/>
    </location>
</feature>
<dbReference type="SUPFAM" id="SSF52540">
    <property type="entry name" value="P-loop containing nucleoside triphosphate hydrolases"/>
    <property type="match status" value="1"/>
</dbReference>
<feature type="transmembrane region" description="Helical" evidence="4">
    <location>
        <begin position="138"/>
        <end position="161"/>
    </location>
</feature>
<dbReference type="EC" id="2.7.10.1" evidence="5"/>